<evidence type="ECO:0000313" key="3">
    <source>
        <dbReference type="EMBL" id="AMN45765.1"/>
    </source>
</evidence>
<dbReference type="SUPFAM" id="SSF54427">
    <property type="entry name" value="NTF2-like"/>
    <property type="match status" value="1"/>
</dbReference>
<dbReference type="Gene3D" id="3.10.450.50">
    <property type="match status" value="1"/>
</dbReference>
<dbReference type="STRING" id="465721.ACG33_01315"/>
<sequence length="165" mass="18228">MNALDELLAKQRLAELVAAYSRAADRADERLLASLFHADAVCDSGVIRAEGKEFARRFVAWTREYAAALSHCACSSWFAVDGDHATGETYVLAMCRLHGHHGGGQSLVAGRYLDRFERRAGEWKFSSRRFVVDCEQPPGANAAEAMRPEEATRPLRGSFKPTDPV</sequence>
<dbReference type="AlphaFoldDB" id="A0A127F837"/>
<dbReference type="Proteomes" id="UP000070250">
    <property type="component" value="Chromosome"/>
</dbReference>
<proteinExistence type="predicted"/>
<feature type="region of interest" description="Disordered" evidence="1">
    <location>
        <begin position="140"/>
        <end position="165"/>
    </location>
</feature>
<gene>
    <name evidence="3" type="ORF">ACG33_01315</name>
</gene>
<dbReference type="EMBL" id="CP011971">
    <property type="protein sequence ID" value="AMN45765.1"/>
    <property type="molecule type" value="Genomic_DNA"/>
</dbReference>
<feature type="domain" description="SnoaL-like" evidence="2">
    <location>
        <begin position="6"/>
        <end position="129"/>
    </location>
</feature>
<name>A0A127F837_STEDE</name>
<accession>A0A127F837</accession>
<dbReference type="InterPro" id="IPR032710">
    <property type="entry name" value="NTF2-like_dom_sf"/>
</dbReference>
<dbReference type="CDD" id="cd00531">
    <property type="entry name" value="NTF2_like"/>
    <property type="match status" value="1"/>
</dbReference>
<dbReference type="RefSeq" id="WP_066918039.1">
    <property type="nucleotide sequence ID" value="NZ_CP011971.1"/>
</dbReference>
<evidence type="ECO:0000313" key="4">
    <source>
        <dbReference type="Proteomes" id="UP000070250"/>
    </source>
</evidence>
<dbReference type="InterPro" id="IPR037401">
    <property type="entry name" value="SnoaL-like"/>
</dbReference>
<organism evidence="3 4">
    <name type="scientific">Steroidobacter denitrificans</name>
    <dbReference type="NCBI Taxonomy" id="465721"/>
    <lineage>
        <taxon>Bacteria</taxon>
        <taxon>Pseudomonadati</taxon>
        <taxon>Pseudomonadota</taxon>
        <taxon>Gammaproteobacteria</taxon>
        <taxon>Steroidobacterales</taxon>
        <taxon>Steroidobacteraceae</taxon>
        <taxon>Steroidobacter</taxon>
    </lineage>
</organism>
<keyword evidence="4" id="KW-1185">Reference proteome</keyword>
<dbReference type="KEGG" id="sdf:ACG33_01315"/>
<dbReference type="PATRIC" id="fig|465721.4.peg.288"/>
<evidence type="ECO:0000259" key="2">
    <source>
        <dbReference type="Pfam" id="PF13577"/>
    </source>
</evidence>
<dbReference type="OrthoDB" id="581683at2"/>
<dbReference type="Pfam" id="PF13577">
    <property type="entry name" value="SnoaL_4"/>
    <property type="match status" value="1"/>
</dbReference>
<reference evidence="3 4" key="1">
    <citation type="submission" date="2015-06" db="EMBL/GenBank/DDBJ databases">
        <title>A Comprehensive Approach to Explore the Metabolic and Phylogenetic Diversity of Bacterial Steroid Degradation in the Environment: Testosterone as an Example.</title>
        <authorList>
            <person name="Yang F.-C."/>
            <person name="Chen Y.-L."/>
            <person name="Yu C.-P."/>
            <person name="Tang S.-L."/>
            <person name="Wang P.-H."/>
            <person name="Ismail W."/>
            <person name="Wang C.-H."/>
            <person name="Yang C.-Y."/>
            <person name="Chiang Y.-R."/>
        </authorList>
    </citation>
    <scope>NUCLEOTIDE SEQUENCE [LARGE SCALE GENOMIC DNA]</scope>
    <source>
        <strain evidence="3 4">DSM 18526</strain>
    </source>
</reference>
<evidence type="ECO:0000256" key="1">
    <source>
        <dbReference type="SAM" id="MobiDB-lite"/>
    </source>
</evidence>
<protein>
    <recommendedName>
        <fullName evidence="2">SnoaL-like domain-containing protein</fullName>
    </recommendedName>
</protein>